<dbReference type="Gene3D" id="1.10.260.40">
    <property type="entry name" value="lambda repressor-like DNA-binding domains"/>
    <property type="match status" value="1"/>
</dbReference>
<dbReference type="RefSeq" id="WP_315604095.1">
    <property type="nucleotide sequence ID" value="NZ_CP130318.1"/>
</dbReference>
<dbReference type="Proteomes" id="UP001305702">
    <property type="component" value="Chromosome"/>
</dbReference>
<feature type="domain" description="HTH cro/C1-type" evidence="1">
    <location>
        <begin position="38"/>
        <end position="85"/>
    </location>
</feature>
<dbReference type="InterPro" id="IPR041413">
    <property type="entry name" value="MLTR_LBD"/>
</dbReference>
<evidence type="ECO:0000313" key="2">
    <source>
        <dbReference type="EMBL" id="WNQ10321.1"/>
    </source>
</evidence>
<gene>
    <name evidence="2" type="ORF">MJA45_22280</name>
</gene>
<evidence type="ECO:0000259" key="1">
    <source>
        <dbReference type="PROSITE" id="PS50943"/>
    </source>
</evidence>
<protein>
    <submittedName>
        <fullName evidence="2">Helix-turn-helix transcriptional regulator</fullName>
    </submittedName>
</protein>
<dbReference type="InterPro" id="IPR001387">
    <property type="entry name" value="Cro/C1-type_HTH"/>
</dbReference>
<dbReference type="EMBL" id="CP130318">
    <property type="protein sequence ID" value="WNQ10321.1"/>
    <property type="molecule type" value="Genomic_DNA"/>
</dbReference>
<dbReference type="Pfam" id="PF13560">
    <property type="entry name" value="HTH_31"/>
    <property type="match status" value="1"/>
</dbReference>
<name>A0AA96LDX9_9BACL</name>
<dbReference type="CDD" id="cd00093">
    <property type="entry name" value="HTH_XRE"/>
    <property type="match status" value="1"/>
</dbReference>
<dbReference type="SMART" id="SM00530">
    <property type="entry name" value="HTH_XRE"/>
    <property type="match status" value="1"/>
</dbReference>
<dbReference type="KEGG" id="paun:MJA45_22280"/>
<accession>A0AA96LDX9</accession>
<dbReference type="SUPFAM" id="SSF47413">
    <property type="entry name" value="lambda repressor-like DNA-binding domains"/>
    <property type="match status" value="1"/>
</dbReference>
<dbReference type="PROSITE" id="PS50943">
    <property type="entry name" value="HTH_CROC1"/>
    <property type="match status" value="1"/>
</dbReference>
<sequence length="274" mass="31561">MDDLERREALADFLTTRRARLSPADVNLPSTSRRRTPGLRREEIAQLANIGTSWYVALEQGRNVHPSEQVLESLAEALQLTFAERRHLFRLAQPLSSTLTNTPPEETVSPSLRQAVQALNPHPAYIIGRRWDLLIWNRAAELVFSFSDIAPPHSRNLIWRTFTSPVLRRHWNWEQLAQSLIAQFRADCARYPGDPWFGELIEDLKQNSEEFSSWWSRHDVKRIPDGLKQMEHEKLGALEFDHVTLEVADGTDQKFILYTCASKTSAKLSPLLER</sequence>
<organism evidence="2 3">
    <name type="scientific">Paenibacillus aurantius</name>
    <dbReference type="NCBI Taxonomy" id="2918900"/>
    <lineage>
        <taxon>Bacteria</taxon>
        <taxon>Bacillati</taxon>
        <taxon>Bacillota</taxon>
        <taxon>Bacilli</taxon>
        <taxon>Bacillales</taxon>
        <taxon>Paenibacillaceae</taxon>
        <taxon>Paenibacillus</taxon>
    </lineage>
</organism>
<dbReference type="InterPro" id="IPR010982">
    <property type="entry name" value="Lambda_DNA-bd_dom_sf"/>
</dbReference>
<reference evidence="2 3" key="1">
    <citation type="submission" date="2022-02" db="EMBL/GenBank/DDBJ databases">
        <title>Paenibacillus sp. MBLB1776 Whole Genome Shotgun Sequencing.</title>
        <authorList>
            <person name="Hwang C.Y."/>
            <person name="Cho E.-S."/>
            <person name="Seo M.-J."/>
        </authorList>
    </citation>
    <scope>NUCLEOTIDE SEQUENCE [LARGE SCALE GENOMIC DNA]</scope>
    <source>
        <strain evidence="2 3">MBLB1776</strain>
    </source>
</reference>
<dbReference type="AlphaFoldDB" id="A0AA96LDX9"/>
<keyword evidence="3" id="KW-1185">Reference proteome</keyword>
<dbReference type="Gene3D" id="3.30.450.180">
    <property type="match status" value="1"/>
</dbReference>
<dbReference type="PANTHER" id="PTHR35010">
    <property type="entry name" value="BLL4672 PROTEIN-RELATED"/>
    <property type="match status" value="1"/>
</dbReference>
<proteinExistence type="predicted"/>
<evidence type="ECO:0000313" key="3">
    <source>
        <dbReference type="Proteomes" id="UP001305702"/>
    </source>
</evidence>
<dbReference type="GO" id="GO:0003677">
    <property type="term" value="F:DNA binding"/>
    <property type="evidence" value="ECO:0007669"/>
    <property type="project" value="InterPro"/>
</dbReference>
<dbReference type="Pfam" id="PF17765">
    <property type="entry name" value="MLTR_LBD"/>
    <property type="match status" value="1"/>
</dbReference>